<dbReference type="NCBIfam" id="NF005316">
    <property type="entry name" value="PRK06850.1"/>
    <property type="match status" value="1"/>
</dbReference>
<dbReference type="InterPro" id="IPR050128">
    <property type="entry name" value="Sulfate_adenylyltrnsfr_sub2"/>
</dbReference>
<dbReference type="NCBIfam" id="TIGR03183">
    <property type="entry name" value="DNA_S_dndC"/>
    <property type="match status" value="1"/>
</dbReference>
<sequence>MKNEKSLKKMAKSIFKNKDNPDGRGLQDIYDEIKKLYLSDNRPWIIGFSGGKDSTCMTQLVWKAISQLPAEKMHKKIYIIGCDTLVESPKIVERLSKSLKNMEEYGEKVGLPISTDIVKPDLEDTFWVCLLGRGYPAPSNSFRWCTERLKIKNADRFILEKVSQYGEAIVLLGTRKDESGTREQLMNLYEVKGSLLNRHNKFAQTYMYCPLKDFLTEDVWNYLLQDKNPWGENNRDLLTMYQEANASECPLVVDTSTPSCGGGRFGCWTCTVVARDKSMDSLLEGGEDWLLPLSELREELKKTQEKEEKKKVREFKRRNGRVMFCFPDKEGDDTSAGPYTLDFCRQFLRKLLEAQVKVRKTGPDPKMVLINEDEIHEIQRIWRMERGDWKNSAYEMYEEICKEKLEMLEDLGGFGKVEQEILTDVCQENKVPQVLVSKLLHA</sequence>
<dbReference type="InterPro" id="IPR014729">
    <property type="entry name" value="Rossmann-like_a/b/a_fold"/>
</dbReference>
<dbReference type="PANTHER" id="PTHR43196">
    <property type="entry name" value="SULFATE ADENYLYLTRANSFERASE SUBUNIT 2"/>
    <property type="match status" value="1"/>
</dbReference>
<dbReference type="Gene3D" id="3.40.50.620">
    <property type="entry name" value="HUPs"/>
    <property type="match status" value="1"/>
</dbReference>
<dbReference type="InterPro" id="IPR002500">
    <property type="entry name" value="PAPS_reduct_dom"/>
</dbReference>
<name>A0A382HKY7_9ZZZZ</name>
<evidence type="ECO:0000313" key="2">
    <source>
        <dbReference type="EMBL" id="SVB87171.1"/>
    </source>
</evidence>
<dbReference type="PANTHER" id="PTHR43196:SF2">
    <property type="entry name" value="PHOSPHOADENOSINE PHOSPHOSULFATE REDUCTASE"/>
    <property type="match status" value="1"/>
</dbReference>
<dbReference type="SUPFAM" id="SSF52402">
    <property type="entry name" value="Adenine nucleotide alpha hydrolases-like"/>
    <property type="match status" value="1"/>
</dbReference>
<accession>A0A382HKY7</accession>
<feature type="non-terminal residue" evidence="2">
    <location>
        <position position="442"/>
    </location>
</feature>
<dbReference type="EMBL" id="UINC01061516">
    <property type="protein sequence ID" value="SVB87171.1"/>
    <property type="molecule type" value="Genomic_DNA"/>
</dbReference>
<gene>
    <name evidence="2" type="ORF">METZ01_LOCUS240025</name>
</gene>
<dbReference type="InterPro" id="IPR017598">
    <property type="entry name" value="SulphurTrfase_DndC"/>
</dbReference>
<protein>
    <recommendedName>
        <fullName evidence="1">Phosphoadenosine phosphosulphate reductase domain-containing protein</fullName>
    </recommendedName>
</protein>
<evidence type="ECO:0000259" key="1">
    <source>
        <dbReference type="Pfam" id="PF01507"/>
    </source>
</evidence>
<organism evidence="2">
    <name type="scientific">marine metagenome</name>
    <dbReference type="NCBI Taxonomy" id="408172"/>
    <lineage>
        <taxon>unclassified sequences</taxon>
        <taxon>metagenomes</taxon>
        <taxon>ecological metagenomes</taxon>
    </lineage>
</organism>
<dbReference type="GO" id="GO:0003824">
    <property type="term" value="F:catalytic activity"/>
    <property type="evidence" value="ECO:0007669"/>
    <property type="project" value="InterPro"/>
</dbReference>
<dbReference type="AlphaFoldDB" id="A0A382HKY7"/>
<dbReference type="Pfam" id="PF01507">
    <property type="entry name" value="PAPS_reduct"/>
    <property type="match status" value="1"/>
</dbReference>
<proteinExistence type="predicted"/>
<feature type="domain" description="Phosphoadenosine phosphosulphate reductase" evidence="1">
    <location>
        <begin position="46"/>
        <end position="228"/>
    </location>
</feature>
<reference evidence="2" key="1">
    <citation type="submission" date="2018-05" db="EMBL/GenBank/DDBJ databases">
        <authorList>
            <person name="Lanie J.A."/>
            <person name="Ng W.-L."/>
            <person name="Kazmierczak K.M."/>
            <person name="Andrzejewski T.M."/>
            <person name="Davidsen T.M."/>
            <person name="Wayne K.J."/>
            <person name="Tettelin H."/>
            <person name="Glass J.I."/>
            <person name="Rusch D."/>
            <person name="Podicherti R."/>
            <person name="Tsui H.-C.T."/>
            <person name="Winkler M.E."/>
        </authorList>
    </citation>
    <scope>NUCLEOTIDE SEQUENCE</scope>
</reference>